<dbReference type="PANTHER" id="PTHR22891">
    <property type="entry name" value="EUKARYOTIC TRANSLATION INITIATION FACTOR 2C"/>
    <property type="match status" value="1"/>
</dbReference>
<name>A0A2U1LE99_ARTAN</name>
<reference evidence="2 3" key="1">
    <citation type="journal article" date="2018" name="Mol. Plant">
        <title>The genome of Artemisia annua provides insight into the evolution of Asteraceae family and artemisinin biosynthesis.</title>
        <authorList>
            <person name="Shen Q."/>
            <person name="Zhang L."/>
            <person name="Liao Z."/>
            <person name="Wang S."/>
            <person name="Yan T."/>
            <person name="Shi P."/>
            <person name="Liu M."/>
            <person name="Fu X."/>
            <person name="Pan Q."/>
            <person name="Wang Y."/>
            <person name="Lv Z."/>
            <person name="Lu X."/>
            <person name="Zhang F."/>
            <person name="Jiang W."/>
            <person name="Ma Y."/>
            <person name="Chen M."/>
            <person name="Hao X."/>
            <person name="Li L."/>
            <person name="Tang Y."/>
            <person name="Lv G."/>
            <person name="Zhou Y."/>
            <person name="Sun X."/>
            <person name="Brodelius P.E."/>
            <person name="Rose J.K.C."/>
            <person name="Tang K."/>
        </authorList>
    </citation>
    <scope>NUCLEOTIDE SEQUENCE [LARGE SCALE GENOMIC DNA]</scope>
    <source>
        <strain evidence="3">cv. Huhao1</strain>
        <tissue evidence="2">Leaf</tissue>
    </source>
</reference>
<dbReference type="InterPro" id="IPR012337">
    <property type="entry name" value="RNaseH-like_sf"/>
</dbReference>
<protein>
    <submittedName>
        <fullName evidence="2">Argonaute/Dicer protein, PAZ</fullName>
    </submittedName>
</protein>
<dbReference type="Gene3D" id="3.40.50.2300">
    <property type="match status" value="1"/>
</dbReference>
<dbReference type="AlphaFoldDB" id="A0A2U1LE99"/>
<keyword evidence="3" id="KW-1185">Reference proteome</keyword>
<dbReference type="Pfam" id="PF02171">
    <property type="entry name" value="Piwi"/>
    <property type="match status" value="1"/>
</dbReference>
<evidence type="ECO:0000259" key="1">
    <source>
        <dbReference type="Pfam" id="PF02171"/>
    </source>
</evidence>
<proteinExistence type="predicted"/>
<dbReference type="GO" id="GO:0003676">
    <property type="term" value="F:nucleic acid binding"/>
    <property type="evidence" value="ECO:0007669"/>
    <property type="project" value="InterPro"/>
</dbReference>
<accession>A0A2U1LE99</accession>
<dbReference type="InterPro" id="IPR036397">
    <property type="entry name" value="RNaseH_sf"/>
</dbReference>
<dbReference type="SUPFAM" id="SSF53098">
    <property type="entry name" value="Ribonuclease H-like"/>
    <property type="match status" value="1"/>
</dbReference>
<sequence length="288" mass="32504">MDAVLVLLMDDRVLSSNSWGFFGGGGAKREKLVKDVCSGLQTKLLPRSILGILLESKYREVKSSIIREVQLLFVILQETKGTYSRIKRVCETGLGIGSHCCNGLGIVSQCCKPQHVMNISNQYLENVALKINVKVGGRNADRPTIIFGGDVTHPQPREYSSPSISADVLKSLNSLLSYMSLLDWPQVTKYKALISAQPHRQEIIQDLYTTRTDPKRGVIHGALIRMEEGFETHWNEMQKKGQYFSKKLTVEVLERLWALEDLHSDDLKESLDEALETMKEKKQTTSRH</sequence>
<dbReference type="InterPro" id="IPR003165">
    <property type="entry name" value="Piwi"/>
</dbReference>
<evidence type="ECO:0000313" key="2">
    <source>
        <dbReference type="EMBL" id="PWA47318.1"/>
    </source>
</evidence>
<dbReference type="STRING" id="35608.A0A2U1LE99"/>
<gene>
    <name evidence="2" type="ORF">CTI12_AA502980</name>
</gene>
<evidence type="ECO:0000313" key="3">
    <source>
        <dbReference type="Proteomes" id="UP000245207"/>
    </source>
</evidence>
<dbReference type="Proteomes" id="UP000245207">
    <property type="component" value="Unassembled WGS sequence"/>
</dbReference>
<comment type="caution">
    <text evidence="2">The sequence shown here is derived from an EMBL/GenBank/DDBJ whole genome shotgun (WGS) entry which is preliminary data.</text>
</comment>
<feature type="domain" description="Piwi" evidence="1">
    <location>
        <begin position="72"/>
        <end position="209"/>
    </location>
</feature>
<organism evidence="2 3">
    <name type="scientific">Artemisia annua</name>
    <name type="common">Sweet wormwood</name>
    <dbReference type="NCBI Taxonomy" id="35608"/>
    <lineage>
        <taxon>Eukaryota</taxon>
        <taxon>Viridiplantae</taxon>
        <taxon>Streptophyta</taxon>
        <taxon>Embryophyta</taxon>
        <taxon>Tracheophyta</taxon>
        <taxon>Spermatophyta</taxon>
        <taxon>Magnoliopsida</taxon>
        <taxon>eudicotyledons</taxon>
        <taxon>Gunneridae</taxon>
        <taxon>Pentapetalae</taxon>
        <taxon>asterids</taxon>
        <taxon>campanulids</taxon>
        <taxon>Asterales</taxon>
        <taxon>Asteraceae</taxon>
        <taxon>Asteroideae</taxon>
        <taxon>Anthemideae</taxon>
        <taxon>Artemisiinae</taxon>
        <taxon>Artemisia</taxon>
    </lineage>
</organism>
<dbReference type="Gene3D" id="3.30.420.10">
    <property type="entry name" value="Ribonuclease H-like superfamily/Ribonuclease H"/>
    <property type="match status" value="1"/>
</dbReference>
<dbReference type="EMBL" id="PKPP01009867">
    <property type="protein sequence ID" value="PWA47318.1"/>
    <property type="molecule type" value="Genomic_DNA"/>
</dbReference>
<dbReference type="OrthoDB" id="1688193at2759"/>